<organism evidence="8 9">
    <name type="scientific">Hymenobacter coccineus</name>
    <dbReference type="NCBI Taxonomy" id="1908235"/>
    <lineage>
        <taxon>Bacteria</taxon>
        <taxon>Pseudomonadati</taxon>
        <taxon>Bacteroidota</taxon>
        <taxon>Cytophagia</taxon>
        <taxon>Cytophagales</taxon>
        <taxon>Hymenobacteraceae</taxon>
        <taxon>Hymenobacter</taxon>
    </lineage>
</organism>
<comment type="caution">
    <text evidence="8">The sequence shown here is derived from an EMBL/GenBank/DDBJ whole genome shotgun (WGS) entry which is preliminary data.</text>
</comment>
<keyword evidence="3" id="KW-0732">Signal</keyword>
<dbReference type="InterPro" id="IPR051909">
    <property type="entry name" value="MFP_Cation_Efflux"/>
</dbReference>
<evidence type="ECO:0000313" key="9">
    <source>
        <dbReference type="Proteomes" id="UP000177506"/>
    </source>
</evidence>
<dbReference type="Proteomes" id="UP000177506">
    <property type="component" value="Unassembled WGS sequence"/>
</dbReference>
<dbReference type="Gene3D" id="2.40.420.20">
    <property type="match status" value="1"/>
</dbReference>
<dbReference type="InterPro" id="IPR058649">
    <property type="entry name" value="CzcB_C"/>
</dbReference>
<dbReference type="EMBL" id="MDZA01000044">
    <property type="protein sequence ID" value="OGX91645.1"/>
    <property type="molecule type" value="Genomic_DNA"/>
</dbReference>
<feature type="domain" description="CusB-like three alpha-helical bundle" evidence="5">
    <location>
        <begin position="172"/>
        <end position="221"/>
    </location>
</feature>
<dbReference type="Gene3D" id="6.10.140.730">
    <property type="match status" value="1"/>
</dbReference>
<dbReference type="Pfam" id="PF25919">
    <property type="entry name" value="BSH_CusB"/>
    <property type="match status" value="1"/>
</dbReference>
<dbReference type="Pfam" id="PF25869">
    <property type="entry name" value="3HB_CusB"/>
    <property type="match status" value="1"/>
</dbReference>
<evidence type="ECO:0008006" key="10">
    <source>
        <dbReference type="Google" id="ProtNLM"/>
    </source>
</evidence>
<name>A0A1G1TLC4_9BACT</name>
<keyword evidence="9" id="KW-1185">Reference proteome</keyword>
<evidence type="ECO:0000259" key="4">
    <source>
        <dbReference type="Pfam" id="PF19335"/>
    </source>
</evidence>
<dbReference type="Pfam" id="PF25975">
    <property type="entry name" value="CzcB_C"/>
    <property type="match status" value="1"/>
</dbReference>
<proteinExistence type="predicted"/>
<dbReference type="PANTHER" id="PTHR30097:SF4">
    <property type="entry name" value="SLR6042 PROTEIN"/>
    <property type="match status" value="1"/>
</dbReference>
<feature type="chain" id="PRO_5009579687" description="RND transporter" evidence="3">
    <location>
        <begin position="34"/>
        <end position="469"/>
    </location>
</feature>
<feature type="region of interest" description="Disordered" evidence="2">
    <location>
        <begin position="255"/>
        <end position="277"/>
    </location>
</feature>
<gene>
    <name evidence="8" type="ORF">BEN49_04505</name>
</gene>
<dbReference type="PANTHER" id="PTHR30097">
    <property type="entry name" value="CATION EFFLUX SYSTEM PROTEIN CUSB"/>
    <property type="match status" value="1"/>
</dbReference>
<dbReference type="InterPro" id="IPR058791">
    <property type="entry name" value="3HB_CusB"/>
</dbReference>
<dbReference type="GO" id="GO:0030313">
    <property type="term" value="C:cell envelope"/>
    <property type="evidence" value="ECO:0007669"/>
    <property type="project" value="TreeGrafter"/>
</dbReference>
<dbReference type="InterPro" id="IPR058790">
    <property type="entry name" value="BSH_CusB"/>
</dbReference>
<dbReference type="GO" id="GO:0015679">
    <property type="term" value="P:plasma membrane copper ion transport"/>
    <property type="evidence" value="ECO:0007669"/>
    <property type="project" value="TreeGrafter"/>
</dbReference>
<keyword evidence="1" id="KW-0813">Transport</keyword>
<dbReference type="OrthoDB" id="9806939at2"/>
<reference evidence="8 9" key="1">
    <citation type="submission" date="2016-08" db="EMBL/GenBank/DDBJ databases">
        <title>Hymenobacter coccineus sp. nov., Hymenobacter lapidarius sp. nov. and Hymenobacter glacialis sp. nov., isolated from Antarctic soil.</title>
        <authorList>
            <person name="Sedlacek I."/>
            <person name="Kralova S."/>
            <person name="Kyrova K."/>
            <person name="Maslanova I."/>
            <person name="Stankova E."/>
            <person name="Vrbovska V."/>
            <person name="Nemec M."/>
            <person name="Bartak M."/>
            <person name="Svec P."/>
            <person name="Busse H.-J."/>
            <person name="Pantucek R."/>
        </authorList>
    </citation>
    <scope>NUCLEOTIDE SEQUENCE [LARGE SCALE GENOMIC DNA]</scope>
    <source>
        <strain evidence="8 9">CCM 8649</strain>
    </source>
</reference>
<evidence type="ECO:0000256" key="1">
    <source>
        <dbReference type="ARBA" id="ARBA00022448"/>
    </source>
</evidence>
<feature type="domain" description="CzcB-like C-terminal circularly permuted SH3-like" evidence="7">
    <location>
        <begin position="394"/>
        <end position="450"/>
    </location>
</feature>
<evidence type="ECO:0000256" key="2">
    <source>
        <dbReference type="SAM" id="MobiDB-lite"/>
    </source>
</evidence>
<evidence type="ECO:0000259" key="7">
    <source>
        <dbReference type="Pfam" id="PF25975"/>
    </source>
</evidence>
<feature type="domain" description="CusB-like barrel-sandwich hybrid" evidence="6">
    <location>
        <begin position="138"/>
        <end position="236"/>
    </location>
</feature>
<accession>A0A1G1TLC4</accession>
<feature type="signal peptide" evidence="3">
    <location>
        <begin position="1"/>
        <end position="33"/>
    </location>
</feature>
<dbReference type="Gene3D" id="2.40.30.170">
    <property type="match status" value="1"/>
</dbReference>
<dbReference type="PROSITE" id="PS51257">
    <property type="entry name" value="PROKAR_LIPOPROTEIN"/>
    <property type="match status" value="1"/>
</dbReference>
<dbReference type="GO" id="GO:0060003">
    <property type="term" value="P:copper ion export"/>
    <property type="evidence" value="ECO:0007669"/>
    <property type="project" value="TreeGrafter"/>
</dbReference>
<dbReference type="Pfam" id="PF19335">
    <property type="entry name" value="HMBD"/>
    <property type="match status" value="1"/>
</dbReference>
<evidence type="ECO:0000313" key="8">
    <source>
        <dbReference type="EMBL" id="OGX91645.1"/>
    </source>
</evidence>
<feature type="domain" description="Heavy metal binding" evidence="4">
    <location>
        <begin position="53"/>
        <end position="79"/>
    </location>
</feature>
<evidence type="ECO:0000259" key="5">
    <source>
        <dbReference type="Pfam" id="PF25869"/>
    </source>
</evidence>
<dbReference type="GO" id="GO:0046872">
    <property type="term" value="F:metal ion binding"/>
    <property type="evidence" value="ECO:0007669"/>
    <property type="project" value="InterPro"/>
</dbReference>
<evidence type="ECO:0000256" key="3">
    <source>
        <dbReference type="SAM" id="SignalP"/>
    </source>
</evidence>
<evidence type="ECO:0000259" key="6">
    <source>
        <dbReference type="Pfam" id="PF25919"/>
    </source>
</evidence>
<dbReference type="RefSeq" id="WP_070740949.1">
    <property type="nucleotide sequence ID" value="NZ_MDZA01000044.1"/>
</dbReference>
<sequence length="469" mass="48997">MTRNLSNKPVRRRVAAALLGALGALLVGCHGQAHGPANVAQTPPVATNVAMQYTCPMHAQIVREAPGSCPICGMDLVPKVLDNAAAAVSPTDLGTVSQAPNAAVLAAVATVRLVADGTAADTLTLPGVVDYDPRRSRAVAARFGGRIEQLAVRFNYQPVRRGQKLLELYSPELVTAEQELLFLLENDADNAPLVNGARQKLRLLGLTDPQLRALARTHRASYRVAIFSPYDGYVVETLAAAVSIPAAATAGGMNASPEPGMNAGGPSEPTGNSAAGPVQPQPLTLTEGAYVSTGQTLFQVVNTDQVWGLFQPTPAELAQLRPGQPLRVVAEGTGLPPRTARLGLVEPEFRAGASVAAVRVYLPNPQGRLRRGQRLTGHLVPTAAPAGTGSFWLPRAAVVDLGTRQVAFVRRGATFVPVAVQVGQRTASQVQVLRGLAGPEDVAANGQYLIDSEGFIRTADAAPTPAAHD</sequence>
<dbReference type="SUPFAM" id="SSF111369">
    <property type="entry name" value="HlyD-like secretion proteins"/>
    <property type="match status" value="1"/>
</dbReference>
<dbReference type="InterPro" id="IPR045800">
    <property type="entry name" value="HMBD"/>
</dbReference>
<dbReference type="AlphaFoldDB" id="A0A1G1TLC4"/>
<protein>
    <recommendedName>
        <fullName evidence="10">RND transporter</fullName>
    </recommendedName>
</protein>